<keyword evidence="3" id="KW-0677">Repeat</keyword>
<dbReference type="InterPro" id="IPR050505">
    <property type="entry name" value="WDR55/POC1"/>
</dbReference>
<gene>
    <name evidence="9" type="ORF">EJ06DRAFT_470563</name>
</gene>
<dbReference type="PROSITE" id="PS50082">
    <property type="entry name" value="WD_REPEATS_2"/>
    <property type="match status" value="6"/>
</dbReference>
<reference evidence="9" key="1">
    <citation type="journal article" date="2020" name="Stud. Mycol.">
        <title>101 Dothideomycetes genomes: a test case for predicting lifestyles and emergence of pathogens.</title>
        <authorList>
            <person name="Haridas S."/>
            <person name="Albert R."/>
            <person name="Binder M."/>
            <person name="Bloem J."/>
            <person name="Labutti K."/>
            <person name="Salamov A."/>
            <person name="Andreopoulos B."/>
            <person name="Baker S."/>
            <person name="Barry K."/>
            <person name="Bills G."/>
            <person name="Bluhm B."/>
            <person name="Cannon C."/>
            <person name="Castanera R."/>
            <person name="Culley D."/>
            <person name="Daum C."/>
            <person name="Ezra D."/>
            <person name="Gonzalez J."/>
            <person name="Henrissat B."/>
            <person name="Kuo A."/>
            <person name="Liang C."/>
            <person name="Lipzen A."/>
            <person name="Lutzoni F."/>
            <person name="Magnuson J."/>
            <person name="Mondo S."/>
            <person name="Nolan M."/>
            <person name="Ohm R."/>
            <person name="Pangilinan J."/>
            <person name="Park H.-J."/>
            <person name="Ramirez L."/>
            <person name="Alfaro M."/>
            <person name="Sun H."/>
            <person name="Tritt A."/>
            <person name="Yoshinaga Y."/>
            <person name="Zwiers L.-H."/>
            <person name="Turgeon B."/>
            <person name="Goodwin S."/>
            <person name="Spatafora J."/>
            <person name="Crous P."/>
            <person name="Grigoriev I."/>
        </authorList>
    </citation>
    <scope>NUCLEOTIDE SEQUENCE</scope>
    <source>
        <strain evidence="9">CBS 262.69</strain>
    </source>
</reference>
<dbReference type="PANTHER" id="PTHR44019:SF8">
    <property type="entry name" value="POC1 CENTRIOLAR PROTEIN HOMOLOG"/>
    <property type="match status" value="1"/>
</dbReference>
<dbReference type="Gene3D" id="1.20.5.340">
    <property type="match status" value="1"/>
</dbReference>
<evidence type="ECO:0000256" key="3">
    <source>
        <dbReference type="ARBA" id="ARBA00022737"/>
    </source>
</evidence>
<feature type="repeat" description="WD" evidence="6">
    <location>
        <begin position="561"/>
        <end position="593"/>
    </location>
</feature>
<name>A0A6G1I812_9PEZI</name>
<evidence type="ECO:0000256" key="6">
    <source>
        <dbReference type="PROSITE-ProRule" id="PRU00221"/>
    </source>
</evidence>
<dbReference type="InterPro" id="IPR013890">
    <property type="entry name" value="Tscrpt_rep_Tup1_N"/>
</dbReference>
<dbReference type="InterPro" id="IPR020472">
    <property type="entry name" value="WD40_PAC1"/>
</dbReference>
<accession>A0A6G1I812</accession>
<evidence type="ECO:0000313" key="9">
    <source>
        <dbReference type="EMBL" id="KAF2404209.1"/>
    </source>
</evidence>
<dbReference type="InterPro" id="IPR001680">
    <property type="entry name" value="WD40_rpt"/>
</dbReference>
<feature type="repeat" description="WD" evidence="6">
    <location>
        <begin position="379"/>
        <end position="420"/>
    </location>
</feature>
<evidence type="ECO:0000259" key="8">
    <source>
        <dbReference type="Pfam" id="PF08581"/>
    </source>
</evidence>
<dbReference type="FunFam" id="2.130.10.10:FF:000111">
    <property type="entry name" value="Transcriptional repressor rco-1"/>
    <property type="match status" value="1"/>
</dbReference>
<dbReference type="InterPro" id="IPR036322">
    <property type="entry name" value="WD40_repeat_dom_sf"/>
</dbReference>
<feature type="repeat" description="WD" evidence="6">
    <location>
        <begin position="344"/>
        <end position="378"/>
    </location>
</feature>
<dbReference type="PRINTS" id="PR00320">
    <property type="entry name" value="GPROTEINBRPT"/>
</dbReference>
<keyword evidence="2 6" id="KW-0853">WD repeat</keyword>
<feature type="compositionally biased region" description="Pro residues" evidence="7">
    <location>
        <begin position="218"/>
        <end position="231"/>
    </location>
</feature>
<sequence length="593" mass="63874">MYNSHRGMVPQPPPPPQSNRLGDLLEQVRQEFDTQAGRAGEYEQQLSTQIHEMEIVRRKIFELEQAQLQIKAKYEEDIARLRHELESRGGPNQASHVGGPSHGPAAQPPPAVGHGPSNLFGGIMAGNAQGGPGLAPPPQEPAQPQGLPPHMAPGQGPPGLNPPPGPPPPTFGGYQTGPSANGYPQPPPPTSSPGPGRGRGRGPPGPATPQQNTAAPYPGSPQVPRPTPPPGQVQNQQLTLQAQVPPNVGNSLAELDPDQVPPHLKREGSDWYVVFNPRVRRVLDVDLVHNLPHQSVVCCVRFSLDGRFVATGCNRSAQIFDVETGQIVALLQDNSLSDEGDLYIRSVCFSPDGKYLATGAEDRIIRVWDIASRQIKMQFTGHEQDIYSLDFSRDGRMIASGSGDRSVRLWDVETGQMRLSLTIDDGVTTVAISNDNRFVAAGSLDKSVRVWDTASGYLVERLEGESGHKDSVYSVAFAPNGRDLVSGSLDKTIKMWELSAPPRMVTPQARAGAKCIRTFEGHKDFVLSVALTPDGAWVLSGSKDRGVQFWDPNTGTAQLMLQGHKNSVISVAPSPTGKLFATGSGDLRARIWK</sequence>
<evidence type="ECO:0000313" key="10">
    <source>
        <dbReference type="Proteomes" id="UP000799640"/>
    </source>
</evidence>
<feature type="repeat" description="WD" evidence="6">
    <location>
        <begin position="519"/>
        <end position="560"/>
    </location>
</feature>
<dbReference type="PANTHER" id="PTHR44019">
    <property type="entry name" value="WD REPEAT-CONTAINING PROTEIN 55"/>
    <property type="match status" value="1"/>
</dbReference>
<dbReference type="CDD" id="cd00200">
    <property type="entry name" value="WD40"/>
    <property type="match status" value="1"/>
</dbReference>
<dbReference type="Pfam" id="PF08581">
    <property type="entry name" value="Tup_N"/>
    <property type="match status" value="1"/>
</dbReference>
<feature type="repeat" description="WD" evidence="6">
    <location>
        <begin position="465"/>
        <end position="506"/>
    </location>
</feature>
<organism evidence="9 10">
    <name type="scientific">Trichodelitschia bisporula</name>
    <dbReference type="NCBI Taxonomy" id="703511"/>
    <lineage>
        <taxon>Eukaryota</taxon>
        <taxon>Fungi</taxon>
        <taxon>Dikarya</taxon>
        <taxon>Ascomycota</taxon>
        <taxon>Pezizomycotina</taxon>
        <taxon>Dothideomycetes</taxon>
        <taxon>Dothideomycetes incertae sedis</taxon>
        <taxon>Phaeotrichales</taxon>
        <taxon>Phaeotrichaceae</taxon>
        <taxon>Trichodelitschia</taxon>
    </lineage>
</organism>
<keyword evidence="4" id="KW-0805">Transcription regulation</keyword>
<feature type="repeat" description="WD" evidence="6">
    <location>
        <begin position="427"/>
        <end position="461"/>
    </location>
</feature>
<evidence type="ECO:0000256" key="5">
    <source>
        <dbReference type="ARBA" id="ARBA00023163"/>
    </source>
</evidence>
<proteinExistence type="predicted"/>
<dbReference type="Gene3D" id="2.130.10.10">
    <property type="entry name" value="YVTN repeat-like/Quinoprotein amine dehydrogenase"/>
    <property type="match status" value="1"/>
</dbReference>
<dbReference type="Pfam" id="PF00400">
    <property type="entry name" value="WD40"/>
    <property type="match status" value="7"/>
</dbReference>
<evidence type="ECO:0000256" key="2">
    <source>
        <dbReference type="ARBA" id="ARBA00022574"/>
    </source>
</evidence>
<feature type="region of interest" description="Disordered" evidence="7">
    <location>
        <begin position="1"/>
        <end position="21"/>
    </location>
</feature>
<keyword evidence="10" id="KW-1185">Reference proteome</keyword>
<dbReference type="PROSITE" id="PS00678">
    <property type="entry name" value="WD_REPEATS_1"/>
    <property type="match status" value="4"/>
</dbReference>
<dbReference type="Proteomes" id="UP000799640">
    <property type="component" value="Unassembled WGS sequence"/>
</dbReference>
<protein>
    <submittedName>
        <fullName evidence="9">WD40 repeat-like protein</fullName>
    </submittedName>
</protein>
<keyword evidence="5" id="KW-0804">Transcription</keyword>
<evidence type="ECO:0000256" key="4">
    <source>
        <dbReference type="ARBA" id="ARBA00023015"/>
    </source>
</evidence>
<dbReference type="PROSITE" id="PS50294">
    <property type="entry name" value="WD_REPEATS_REGION"/>
    <property type="match status" value="6"/>
</dbReference>
<dbReference type="EMBL" id="ML996688">
    <property type="protein sequence ID" value="KAF2404209.1"/>
    <property type="molecule type" value="Genomic_DNA"/>
</dbReference>
<evidence type="ECO:0000256" key="7">
    <source>
        <dbReference type="SAM" id="MobiDB-lite"/>
    </source>
</evidence>
<dbReference type="InterPro" id="IPR019775">
    <property type="entry name" value="WD40_repeat_CS"/>
</dbReference>
<feature type="compositionally biased region" description="Pro residues" evidence="7">
    <location>
        <begin position="134"/>
        <end position="170"/>
    </location>
</feature>
<keyword evidence="1" id="KW-0678">Repressor</keyword>
<dbReference type="SUPFAM" id="SSF50978">
    <property type="entry name" value="WD40 repeat-like"/>
    <property type="match status" value="1"/>
</dbReference>
<feature type="region of interest" description="Disordered" evidence="7">
    <location>
        <begin position="88"/>
        <end position="234"/>
    </location>
</feature>
<evidence type="ECO:0000256" key="1">
    <source>
        <dbReference type="ARBA" id="ARBA00022491"/>
    </source>
</evidence>
<dbReference type="InterPro" id="IPR015943">
    <property type="entry name" value="WD40/YVTN_repeat-like_dom_sf"/>
</dbReference>
<feature type="domain" description="Transcriptional repressor Tup1 N-terminal" evidence="8">
    <location>
        <begin position="20"/>
        <end position="88"/>
    </location>
</feature>
<dbReference type="SMART" id="SM00320">
    <property type="entry name" value="WD40"/>
    <property type="match status" value="7"/>
</dbReference>
<dbReference type="AlphaFoldDB" id="A0A6G1I812"/>
<dbReference type="OrthoDB" id="17410at2759"/>